<accession>A0A182F080</accession>
<dbReference type="AlphaFoldDB" id="A0A182F080"/>
<name>A0A182F080_ONCOC</name>
<protein>
    <submittedName>
        <fullName evidence="1">ATPase</fullName>
    </submittedName>
</protein>
<dbReference type="WBParaSite" id="nOo.2.0.1.t13843-RA">
    <property type="protein sequence ID" value="nOo.2.0.1.t13843-RA"/>
    <property type="gene ID" value="nOo.2.0.1.g13843"/>
</dbReference>
<organism evidence="1">
    <name type="scientific">Onchocerca ochengi</name>
    <name type="common">Filarial nematode worm</name>
    <dbReference type="NCBI Taxonomy" id="42157"/>
    <lineage>
        <taxon>Eukaryota</taxon>
        <taxon>Metazoa</taxon>
        <taxon>Ecdysozoa</taxon>
        <taxon>Nematoda</taxon>
        <taxon>Chromadorea</taxon>
        <taxon>Rhabditida</taxon>
        <taxon>Spirurina</taxon>
        <taxon>Spiruromorpha</taxon>
        <taxon>Filarioidea</taxon>
        <taxon>Onchocercidae</taxon>
        <taxon>Onchocerca</taxon>
    </lineage>
</organism>
<proteinExistence type="predicted"/>
<reference evidence="1" key="1">
    <citation type="submission" date="2016-06" db="UniProtKB">
        <authorList>
            <consortium name="WormBaseParasite"/>
        </authorList>
    </citation>
    <scope>IDENTIFICATION</scope>
</reference>
<sequence length="44" mass="5050">LKKEILREQISQEGEELAKQLEAGFGKAAELIQQELSELVTHWK</sequence>
<evidence type="ECO:0000313" key="1">
    <source>
        <dbReference type="WBParaSite" id="nOo.2.0.1.t13843-RA"/>
    </source>
</evidence>